<feature type="binding site" evidence="11">
    <location>
        <position position="137"/>
    </location>
    <ligand>
        <name>NAD(+)</name>
        <dbReference type="ChEBI" id="CHEBI:57540"/>
    </ligand>
</feature>
<dbReference type="FunFam" id="3.90.110.10:FF:000001">
    <property type="entry name" value="Malate dehydrogenase"/>
    <property type="match status" value="1"/>
</dbReference>
<dbReference type="Gene3D" id="3.40.50.720">
    <property type="entry name" value="NAD(P)-binding Rossmann-like Domain"/>
    <property type="match status" value="1"/>
</dbReference>
<dbReference type="PIRSF" id="PIRSF000102">
    <property type="entry name" value="Lac_mal_DH"/>
    <property type="match status" value="1"/>
</dbReference>
<proteinExistence type="inferred from homology"/>
<dbReference type="SUPFAM" id="SSF51735">
    <property type="entry name" value="NAD(P)-binding Rossmann-fold domains"/>
    <property type="match status" value="1"/>
</dbReference>
<dbReference type="Proteomes" id="UP000091820">
    <property type="component" value="Unassembled WGS sequence"/>
</dbReference>
<evidence type="ECO:0000256" key="6">
    <source>
        <dbReference type="ARBA" id="ARBA00023002"/>
    </source>
</evidence>
<evidence type="ECO:0000259" key="14">
    <source>
        <dbReference type="Pfam" id="PF02866"/>
    </source>
</evidence>
<evidence type="ECO:0000259" key="13">
    <source>
        <dbReference type="Pfam" id="PF00056"/>
    </source>
</evidence>
<dbReference type="AlphaFoldDB" id="A0A1A9X0Z8"/>
<feature type="binding site" evidence="10">
    <location>
        <position position="123"/>
    </location>
    <ligand>
        <name>substrate</name>
    </ligand>
</feature>
<evidence type="ECO:0000256" key="9">
    <source>
        <dbReference type="PIRSR" id="PIRSR000102-1"/>
    </source>
</evidence>
<feature type="binding site" evidence="10">
    <location>
        <position position="130"/>
    </location>
    <ligand>
        <name>substrate</name>
    </ligand>
</feature>
<name>A0A1A9X0Z8_9MUSC</name>
<evidence type="ECO:0000256" key="1">
    <source>
        <dbReference type="ARBA" id="ARBA00008824"/>
    </source>
</evidence>
<dbReference type="FunFam" id="3.40.50.720:FF:000268">
    <property type="entry name" value="Malate dehydrogenase"/>
    <property type="match status" value="1"/>
</dbReference>
<evidence type="ECO:0000256" key="11">
    <source>
        <dbReference type="PIRSR" id="PIRSR000102-3"/>
    </source>
</evidence>
<feature type="binding site" evidence="10">
    <location>
        <position position="162"/>
    </location>
    <ligand>
        <name>substrate</name>
    </ligand>
</feature>
<dbReference type="InterPro" id="IPR015955">
    <property type="entry name" value="Lactate_DH/Glyco_Ohase_4_C"/>
</dbReference>
<dbReference type="NCBIfam" id="TIGR01772">
    <property type="entry name" value="MDH_euk_gproteo"/>
    <property type="match status" value="1"/>
</dbReference>
<comment type="subunit">
    <text evidence="2">Homodimer.</text>
</comment>
<feature type="binding site" evidence="11">
    <location>
        <position position="76"/>
    </location>
    <ligand>
        <name>NAD(+)</name>
        <dbReference type="ChEBI" id="CHEBI:57540"/>
    </ligand>
</feature>
<evidence type="ECO:0000256" key="5">
    <source>
        <dbReference type="ARBA" id="ARBA00022532"/>
    </source>
</evidence>
<evidence type="ECO:0000256" key="10">
    <source>
        <dbReference type="PIRSR" id="PIRSR000102-2"/>
    </source>
</evidence>
<protein>
    <recommendedName>
        <fullName evidence="4">Malate dehydrogenase, mitochondrial</fullName>
        <ecNumber evidence="3">1.1.1.37</ecNumber>
    </recommendedName>
</protein>
<sequence length="362" mass="39006">MSPYKLENKENSRIKKEKMLQSIAKALCKFTARRCINTSAALSHSLTIIGASGGLGQCLSMLMKTNPRLKVLKMFDRRNNPAASIDVSHIDSCATVRYYVGNENLHKSLQCTDIVVITAGVARTAKAKDRNVLLEANAAIISRVVGMTAQHSPNAMIVIITNPVNSLIPLAAEVLSKHNAYDPKRLFGLSLLDTLRANTFVAETVGRERGSIEVPVIGGHSKDTIVPILTQCEPPLCLSAENKIAICERIKNAGDAVIKAKEGKGSAQLSIGYATKLFCDSLLAALDGVTGIFSTAFVASNVTNASFFSSKLRLDNEGVSEILKLPPMDCVEKNMLEISLKSLEEDIKIGIAQANKPSPKTK</sequence>
<feature type="binding site" evidence="11">
    <location>
        <begin position="50"/>
        <end position="56"/>
    </location>
    <ligand>
        <name>NAD(+)</name>
        <dbReference type="ChEBI" id="CHEBI:57540"/>
    </ligand>
</feature>
<organism evidence="15 16">
    <name type="scientific">Glossina brevipalpis</name>
    <dbReference type="NCBI Taxonomy" id="37001"/>
    <lineage>
        <taxon>Eukaryota</taxon>
        <taxon>Metazoa</taxon>
        <taxon>Ecdysozoa</taxon>
        <taxon>Arthropoda</taxon>
        <taxon>Hexapoda</taxon>
        <taxon>Insecta</taxon>
        <taxon>Pterygota</taxon>
        <taxon>Neoptera</taxon>
        <taxon>Endopterygota</taxon>
        <taxon>Diptera</taxon>
        <taxon>Brachycera</taxon>
        <taxon>Muscomorpha</taxon>
        <taxon>Hippoboscoidea</taxon>
        <taxon>Glossinidae</taxon>
        <taxon>Glossina</taxon>
    </lineage>
</organism>
<evidence type="ECO:0000256" key="7">
    <source>
        <dbReference type="ARBA" id="ARBA00023027"/>
    </source>
</evidence>
<dbReference type="EC" id="1.1.1.37" evidence="3"/>
<comment type="catalytic activity">
    <reaction evidence="8">
        <text>(S)-malate + NAD(+) = oxaloacetate + NADH + H(+)</text>
        <dbReference type="Rhea" id="RHEA:21432"/>
        <dbReference type="ChEBI" id="CHEBI:15378"/>
        <dbReference type="ChEBI" id="CHEBI:15589"/>
        <dbReference type="ChEBI" id="CHEBI:16452"/>
        <dbReference type="ChEBI" id="CHEBI:57540"/>
        <dbReference type="ChEBI" id="CHEBI:57945"/>
        <dbReference type="EC" id="1.1.1.37"/>
    </reaction>
</comment>
<evidence type="ECO:0000313" key="15">
    <source>
        <dbReference type="EnsemblMetazoa" id="GBRI040174-PA"/>
    </source>
</evidence>
<dbReference type="PANTHER" id="PTHR11540">
    <property type="entry name" value="MALATE AND LACTATE DEHYDROGENASE"/>
    <property type="match status" value="1"/>
</dbReference>
<comment type="similarity">
    <text evidence="1">Belongs to the LDH/MDH superfamily. MDH type 1 family.</text>
</comment>
<evidence type="ECO:0000313" key="16">
    <source>
        <dbReference type="Proteomes" id="UP000091820"/>
    </source>
</evidence>
<keyword evidence="6 12" id="KW-0560">Oxidoreductase</keyword>
<dbReference type="EnsemblMetazoa" id="GBRI040174-RA">
    <property type="protein sequence ID" value="GBRI040174-PA"/>
    <property type="gene ID" value="GBRI040174"/>
</dbReference>
<dbReference type="InterPro" id="IPR022383">
    <property type="entry name" value="Lactate/malate_DH_C"/>
</dbReference>
<dbReference type="Gene3D" id="3.90.110.10">
    <property type="entry name" value="Lactate dehydrogenase/glycoside hydrolase, family 4, C-terminal"/>
    <property type="match status" value="1"/>
</dbReference>
<dbReference type="SUPFAM" id="SSF56327">
    <property type="entry name" value="LDH C-terminal domain-like"/>
    <property type="match status" value="1"/>
</dbReference>
<feature type="binding site" evidence="10">
    <location>
        <position position="196"/>
    </location>
    <ligand>
        <name>substrate</name>
    </ligand>
</feature>
<feature type="binding site" evidence="11">
    <location>
        <begin position="160"/>
        <end position="162"/>
    </location>
    <ligand>
        <name>NAD(+)</name>
        <dbReference type="ChEBI" id="CHEBI:57540"/>
    </ligand>
</feature>
<dbReference type="VEuPathDB" id="VectorBase:GBRI040174"/>
<keyword evidence="5" id="KW-0816">Tricarboxylic acid cycle</keyword>
<evidence type="ECO:0000256" key="4">
    <source>
        <dbReference type="ARBA" id="ARBA00016075"/>
    </source>
</evidence>
<evidence type="ECO:0000256" key="8">
    <source>
        <dbReference type="ARBA" id="ARBA00048313"/>
    </source>
</evidence>
<dbReference type="InterPro" id="IPR001236">
    <property type="entry name" value="Lactate/malate_DH_N"/>
</dbReference>
<evidence type="ECO:0000256" key="2">
    <source>
        <dbReference type="ARBA" id="ARBA00011738"/>
    </source>
</evidence>
<evidence type="ECO:0000256" key="12">
    <source>
        <dbReference type="RuleBase" id="RU003369"/>
    </source>
</evidence>
<dbReference type="GO" id="GO:0005737">
    <property type="term" value="C:cytoplasm"/>
    <property type="evidence" value="ECO:0007669"/>
    <property type="project" value="TreeGrafter"/>
</dbReference>
<keyword evidence="16" id="KW-1185">Reference proteome</keyword>
<dbReference type="Pfam" id="PF00056">
    <property type="entry name" value="Ldh_1_N"/>
    <property type="match status" value="1"/>
</dbReference>
<dbReference type="GO" id="GO:0019752">
    <property type="term" value="P:carboxylic acid metabolic process"/>
    <property type="evidence" value="ECO:0007669"/>
    <property type="project" value="InterPro"/>
</dbReference>
<accession>A0A1A9X0Z8</accession>
<dbReference type="InterPro" id="IPR001557">
    <property type="entry name" value="L-lactate/malate_DH"/>
</dbReference>
<keyword evidence="7 11" id="KW-0520">NAD</keyword>
<reference evidence="15" key="2">
    <citation type="submission" date="2020-05" db="UniProtKB">
        <authorList>
            <consortium name="EnsemblMetazoa"/>
        </authorList>
    </citation>
    <scope>IDENTIFICATION</scope>
    <source>
        <strain evidence="15">IAEA</strain>
    </source>
</reference>
<dbReference type="PANTHER" id="PTHR11540:SF16">
    <property type="entry name" value="MALATE DEHYDROGENASE, MITOCHONDRIAL"/>
    <property type="match status" value="1"/>
</dbReference>
<dbReference type="GO" id="GO:0006099">
    <property type="term" value="P:tricarboxylic acid cycle"/>
    <property type="evidence" value="ECO:0007669"/>
    <property type="project" value="UniProtKB-KW"/>
</dbReference>
<dbReference type="GO" id="GO:0030060">
    <property type="term" value="F:L-malate dehydrogenase (NAD+) activity"/>
    <property type="evidence" value="ECO:0007669"/>
    <property type="project" value="UniProtKB-EC"/>
</dbReference>
<dbReference type="InterPro" id="IPR010097">
    <property type="entry name" value="Malate_DH_type1"/>
</dbReference>
<feature type="active site" description="Proton acceptor" evidence="9">
    <location>
        <position position="220"/>
    </location>
</feature>
<evidence type="ECO:0000256" key="3">
    <source>
        <dbReference type="ARBA" id="ARBA00012995"/>
    </source>
</evidence>
<dbReference type="STRING" id="37001.A0A1A9X0Z8"/>
<dbReference type="InterPro" id="IPR036291">
    <property type="entry name" value="NAD(P)-bd_dom_sf"/>
</dbReference>
<reference evidence="16" key="1">
    <citation type="submission" date="2014-03" db="EMBL/GenBank/DDBJ databases">
        <authorList>
            <person name="Aksoy S."/>
            <person name="Warren W."/>
            <person name="Wilson R.K."/>
        </authorList>
    </citation>
    <scope>NUCLEOTIDE SEQUENCE [LARGE SCALE GENOMIC DNA]</scope>
    <source>
        <strain evidence="16">IAEA</strain>
    </source>
</reference>
<feature type="domain" description="Lactate/malate dehydrogenase N-terminal" evidence="13">
    <location>
        <begin position="46"/>
        <end position="188"/>
    </location>
</feature>
<feature type="domain" description="Lactate/malate dehydrogenase C-terminal" evidence="14">
    <location>
        <begin position="192"/>
        <end position="352"/>
    </location>
</feature>
<dbReference type="Pfam" id="PF02866">
    <property type="entry name" value="Ldh_1_C"/>
    <property type="match status" value="1"/>
</dbReference>